<gene>
    <name evidence="1" type="ORF">F7725_002582</name>
</gene>
<sequence>MSPHLFTDSLSKRSPLTLRNTGCSSQAGPFPLDTVTFLEKWKALLCRKRTRFVASFCFRRSVYPISDTMPVTILRVKAVGKGMFPGLVSSVNTKQ</sequence>
<protein>
    <submittedName>
        <fullName evidence="1">Uncharacterized protein</fullName>
    </submittedName>
</protein>
<dbReference type="AlphaFoldDB" id="A0A7J5Y3S5"/>
<organism evidence="1 2">
    <name type="scientific">Dissostichus mawsoni</name>
    <name type="common">Antarctic cod</name>
    <dbReference type="NCBI Taxonomy" id="36200"/>
    <lineage>
        <taxon>Eukaryota</taxon>
        <taxon>Metazoa</taxon>
        <taxon>Chordata</taxon>
        <taxon>Craniata</taxon>
        <taxon>Vertebrata</taxon>
        <taxon>Euteleostomi</taxon>
        <taxon>Actinopterygii</taxon>
        <taxon>Neopterygii</taxon>
        <taxon>Teleostei</taxon>
        <taxon>Neoteleostei</taxon>
        <taxon>Acanthomorphata</taxon>
        <taxon>Eupercaria</taxon>
        <taxon>Perciformes</taxon>
        <taxon>Notothenioidei</taxon>
        <taxon>Nototheniidae</taxon>
        <taxon>Dissostichus</taxon>
    </lineage>
</organism>
<proteinExistence type="predicted"/>
<reference evidence="1 2" key="1">
    <citation type="submission" date="2020-03" db="EMBL/GenBank/DDBJ databases">
        <title>Dissostichus mawsoni Genome sequencing and assembly.</title>
        <authorList>
            <person name="Park H."/>
        </authorList>
    </citation>
    <scope>NUCLEOTIDE SEQUENCE [LARGE SCALE GENOMIC DNA]</scope>
    <source>
        <strain evidence="1">DM0001</strain>
        <tissue evidence="1">Muscle</tissue>
    </source>
</reference>
<accession>A0A7J5Y3S5</accession>
<comment type="caution">
    <text evidence="1">The sequence shown here is derived from an EMBL/GenBank/DDBJ whole genome shotgun (WGS) entry which is preliminary data.</text>
</comment>
<keyword evidence="2" id="KW-1185">Reference proteome</keyword>
<name>A0A7J5Y3S5_DISMA</name>
<dbReference type="EMBL" id="JAAKFY010000018">
    <property type="protein sequence ID" value="KAF3843733.1"/>
    <property type="molecule type" value="Genomic_DNA"/>
</dbReference>
<evidence type="ECO:0000313" key="2">
    <source>
        <dbReference type="Proteomes" id="UP000518266"/>
    </source>
</evidence>
<dbReference type="Proteomes" id="UP000518266">
    <property type="component" value="Unassembled WGS sequence"/>
</dbReference>
<evidence type="ECO:0000313" key="1">
    <source>
        <dbReference type="EMBL" id="KAF3843733.1"/>
    </source>
</evidence>